<feature type="domain" description="TIR" evidence="9">
    <location>
        <begin position="12"/>
        <end position="166"/>
    </location>
</feature>
<name>A0A8S9FKJ0_BRACR</name>
<feature type="compositionally biased region" description="Low complexity" evidence="8">
    <location>
        <begin position="235"/>
        <end position="244"/>
    </location>
</feature>
<dbReference type="PRINTS" id="PR00364">
    <property type="entry name" value="DISEASERSIST"/>
</dbReference>
<comment type="catalytic activity">
    <reaction evidence="7">
        <text>NAD(+) + H2O = ADP-D-ribose + nicotinamide + H(+)</text>
        <dbReference type="Rhea" id="RHEA:16301"/>
        <dbReference type="ChEBI" id="CHEBI:15377"/>
        <dbReference type="ChEBI" id="CHEBI:15378"/>
        <dbReference type="ChEBI" id="CHEBI:17154"/>
        <dbReference type="ChEBI" id="CHEBI:57540"/>
        <dbReference type="ChEBI" id="CHEBI:57967"/>
        <dbReference type="EC" id="3.2.2.6"/>
    </reaction>
    <physiologicalReaction direction="left-to-right" evidence="7">
        <dbReference type="Rhea" id="RHEA:16302"/>
    </physiologicalReaction>
</comment>
<dbReference type="InterPro" id="IPR058546">
    <property type="entry name" value="RPS4B/Roq1-like_LRR"/>
</dbReference>
<organism evidence="10">
    <name type="scientific">Brassica cretica</name>
    <name type="common">Mustard</name>
    <dbReference type="NCBI Taxonomy" id="69181"/>
    <lineage>
        <taxon>Eukaryota</taxon>
        <taxon>Viridiplantae</taxon>
        <taxon>Streptophyta</taxon>
        <taxon>Embryophyta</taxon>
        <taxon>Tracheophyta</taxon>
        <taxon>Spermatophyta</taxon>
        <taxon>Magnoliopsida</taxon>
        <taxon>eudicotyledons</taxon>
        <taxon>Gunneridae</taxon>
        <taxon>Pentapetalae</taxon>
        <taxon>rosids</taxon>
        <taxon>malvids</taxon>
        <taxon>Brassicales</taxon>
        <taxon>Brassicaceae</taxon>
        <taxon>Brassiceae</taxon>
        <taxon>Brassica</taxon>
    </lineage>
</organism>
<dbReference type="InterPro" id="IPR035897">
    <property type="entry name" value="Toll_tir_struct_dom_sf"/>
</dbReference>
<dbReference type="GO" id="GO:0006952">
    <property type="term" value="P:defense response"/>
    <property type="evidence" value="ECO:0007669"/>
    <property type="project" value="InterPro"/>
</dbReference>
<keyword evidence="4" id="KW-0378">Hydrolase</keyword>
<sequence>MGRKLTNYKSPPRHHVFINSHGADLLRGGFVHKIGTALSSIDVNAYADEPTGEEEGLTQDVLDKIEKSSIAIVVFSSRYTESRWCLEELVKIKARMEQGKLTVIPIFYKLEGGSDLNLENPATRDFDSEKVKIWNEALDSVSCTMGYHLYKTRFITSIVKEVKRLLIQIPIEEHVNESDDSLIEQQKDASVDSSKSETVDGVSVIGEAELGGESVNDITFLCEADERVDSVNDEVSTSSTSVTSYKPPPEHKELPPDFSPGTLVDLRLPYSKIERVWKGVKAAPRLKWVDLRHSTKLLDFLEVLHLDGTAIKGLPPAIKNLQKLVLLNLKNCNMLEYLPNCLGELKALEELILSGCSRLKNLSDVKESMKHLLSLLIDGIGAKEMPNLSCITIPESQSSADLVLKRIGPSRWPFVVNRVSCLQRLCLSGNDYVSLESDIWQLYDLKWLDVKECKKLRSIPMLPPKLQYFDAHGCDSLESVANPLALPVLTEQINVRFNFSNCNNLDQDAKDSIISYTRWKSQFPLDTLFRDNRSFVFEALVETCVPGWEVPAWFSHQASGSLLEQKLRPHLCDNQFTGIALCAVVLFPGYLDQSNRLLVTCNCVFKYEDGSCIRFSCTVGSWNEPSNTVLKLESSHVFIGYTTMLDNKKNGEKDNEEGCTLTDASLEFQVRDSAEEVVGCRVLNCGFRLVYASDERENTCWDAKRIENIPGEPKTLEKYPSHDDIQNESSCLTLGTEENFLTEVESGANLSLRKSLENKRVDTLSVENEGGEIAMSSDHENTSSGNLEKPEMSYFVGLRLRLKQMEKVLYSTWGETRIVGVVGMHGIGKTTLTKILFDRRGSKFPSHSFLTMSKEYRLEQLRRMFLKELLKHTNQNISDETTHEFVKDDLLQTKIFTVLDNVSDKNQLQFLLGNLDWIKKGSKIVITTCEKSLLEGLAHDTYVVPPLNNREAFQLLSYHAFNDQNCSPTGTFVSLSRMLVDSAGVPRLKWVDLSYSVKLTDLSALSNAYHLRRLNLEGCKILEKLPGDMENMKSLVFLNLRDCVMLSSLPENLALVSLKTLILSGCSRFTKFELVSKNLEFLHLEGTAIESLPSTIQAFKKLVLLNLKNCKRLESLPNCLEKLKALEELMLSGCFKLKSLPEIREKMENLQILLLDGTSIQCPSVNDQIVNQQPLQMNSLSMLRRLCLSSNDMIYSLQSSISQLYHLKWIDLRYCTNLTSLLTLPPNLQYLNAHACTSLKTVASPLARLMPTDQISSSFIFTNCDKLEHAAKNEIICYAHSKSQLLSDALHRHNKGVAFENLVATCFPGSEVPVWFSYRASGAVLERELLPSDHGFVGIALCAVVSFENYKAQNNNFMVKCLCEFNNVDTSSSFFSFHIGDLSEEKDDQRTIKSTHVFIGFTSWLNINHCQEIGLRRRCVPSKACISFLVTDGTREVAKCKVLKCGFSLVCESGNGSWDANAEASDDASSEVTESDYCFQDAIDGPTDSDDDSSSERAGESRLLGLLKRGWLSTLSPFVSSSPFST</sequence>
<evidence type="ECO:0000256" key="5">
    <source>
        <dbReference type="ARBA" id="ARBA00022821"/>
    </source>
</evidence>
<dbReference type="InterPro" id="IPR045344">
    <property type="entry name" value="C-JID"/>
</dbReference>
<dbReference type="EC" id="3.2.2.6" evidence="1"/>
<dbReference type="Pfam" id="PF01582">
    <property type="entry name" value="TIR"/>
    <property type="match status" value="1"/>
</dbReference>
<dbReference type="GO" id="GO:0007165">
    <property type="term" value="P:signal transduction"/>
    <property type="evidence" value="ECO:0007669"/>
    <property type="project" value="InterPro"/>
</dbReference>
<dbReference type="InterPro" id="IPR000157">
    <property type="entry name" value="TIR_dom"/>
</dbReference>
<dbReference type="Gene3D" id="3.80.10.10">
    <property type="entry name" value="Ribonuclease Inhibitor"/>
    <property type="match status" value="4"/>
</dbReference>
<dbReference type="Pfam" id="PF20160">
    <property type="entry name" value="C-JID"/>
    <property type="match status" value="2"/>
</dbReference>
<dbReference type="Pfam" id="PF23286">
    <property type="entry name" value="LRR_13"/>
    <property type="match status" value="1"/>
</dbReference>
<dbReference type="EMBL" id="QGKY02002305">
    <property type="protein sequence ID" value="KAF2533584.1"/>
    <property type="molecule type" value="Genomic_DNA"/>
</dbReference>
<keyword evidence="5" id="KW-0611">Plant defense</keyword>
<dbReference type="InterPro" id="IPR002182">
    <property type="entry name" value="NB-ARC"/>
</dbReference>
<evidence type="ECO:0000313" key="10">
    <source>
        <dbReference type="EMBL" id="KAF2533584.1"/>
    </source>
</evidence>
<dbReference type="SMART" id="SM00255">
    <property type="entry name" value="TIR"/>
    <property type="match status" value="1"/>
</dbReference>
<evidence type="ECO:0000256" key="7">
    <source>
        <dbReference type="ARBA" id="ARBA00047304"/>
    </source>
</evidence>
<feature type="region of interest" description="Disordered" evidence="8">
    <location>
        <begin position="768"/>
        <end position="788"/>
    </location>
</feature>
<gene>
    <name evidence="10" type="ORF">F2Q70_00031358</name>
</gene>
<keyword evidence="2" id="KW-0433">Leucine-rich repeat</keyword>
<dbReference type="GO" id="GO:0043531">
    <property type="term" value="F:ADP binding"/>
    <property type="evidence" value="ECO:0007669"/>
    <property type="project" value="InterPro"/>
</dbReference>
<evidence type="ECO:0000259" key="9">
    <source>
        <dbReference type="PROSITE" id="PS50104"/>
    </source>
</evidence>
<comment type="caution">
    <text evidence="10">The sequence shown here is derived from an EMBL/GenBank/DDBJ whole genome shotgun (WGS) entry which is preliminary data.</text>
</comment>
<dbReference type="Gene3D" id="3.40.50.300">
    <property type="entry name" value="P-loop containing nucleotide triphosphate hydrolases"/>
    <property type="match status" value="1"/>
</dbReference>
<evidence type="ECO:0000256" key="2">
    <source>
        <dbReference type="ARBA" id="ARBA00022614"/>
    </source>
</evidence>
<accession>A0A8S9FKJ0</accession>
<dbReference type="GO" id="GO:0061809">
    <property type="term" value="F:NAD+ nucleosidase activity, cyclic ADP-ribose generating"/>
    <property type="evidence" value="ECO:0007669"/>
    <property type="project" value="UniProtKB-EC"/>
</dbReference>
<dbReference type="Gene3D" id="3.40.50.10140">
    <property type="entry name" value="Toll/interleukin-1 receptor homology (TIR) domain"/>
    <property type="match status" value="1"/>
</dbReference>
<reference evidence="10" key="1">
    <citation type="submission" date="2019-12" db="EMBL/GenBank/DDBJ databases">
        <title>Genome sequencing and annotation of Brassica cretica.</title>
        <authorList>
            <person name="Studholme D.J."/>
            <person name="Sarris P.F."/>
        </authorList>
    </citation>
    <scope>NUCLEOTIDE SEQUENCE</scope>
    <source>
        <strain evidence="10">PFS-102/07</strain>
        <tissue evidence="10">Leaf</tissue>
    </source>
</reference>
<evidence type="ECO:0000256" key="3">
    <source>
        <dbReference type="ARBA" id="ARBA00022737"/>
    </source>
</evidence>
<dbReference type="Pfam" id="PF07725">
    <property type="entry name" value="LRR_3"/>
    <property type="match status" value="1"/>
</dbReference>
<dbReference type="InterPro" id="IPR032675">
    <property type="entry name" value="LRR_dom_sf"/>
</dbReference>
<protein>
    <recommendedName>
        <fullName evidence="1">ADP-ribosyl cyclase/cyclic ADP-ribose hydrolase</fullName>
        <ecNumber evidence="1">3.2.2.6</ecNumber>
    </recommendedName>
</protein>
<dbReference type="SUPFAM" id="SSF52058">
    <property type="entry name" value="L domain-like"/>
    <property type="match status" value="2"/>
</dbReference>
<dbReference type="PANTHER" id="PTHR11017:SF589">
    <property type="entry name" value="ADP-RIBOSYL CYCLASE_CYCLIC ADP-RIBOSE HYDROLASE-RELATED"/>
    <property type="match status" value="1"/>
</dbReference>
<dbReference type="InterPro" id="IPR011713">
    <property type="entry name" value="Leu-rich_rpt_3"/>
</dbReference>
<dbReference type="Pfam" id="PF00931">
    <property type="entry name" value="NB-ARC"/>
    <property type="match status" value="1"/>
</dbReference>
<dbReference type="InterPro" id="IPR027417">
    <property type="entry name" value="P-loop_NTPase"/>
</dbReference>
<keyword evidence="3" id="KW-0677">Repeat</keyword>
<feature type="region of interest" description="Disordered" evidence="8">
    <location>
        <begin position="231"/>
        <end position="258"/>
    </location>
</feature>
<evidence type="ECO:0000256" key="8">
    <source>
        <dbReference type="SAM" id="MobiDB-lite"/>
    </source>
</evidence>
<proteinExistence type="predicted"/>
<evidence type="ECO:0000256" key="1">
    <source>
        <dbReference type="ARBA" id="ARBA00011982"/>
    </source>
</evidence>
<dbReference type="InterPro" id="IPR044974">
    <property type="entry name" value="Disease_R_plants"/>
</dbReference>
<evidence type="ECO:0000256" key="6">
    <source>
        <dbReference type="ARBA" id="ARBA00023027"/>
    </source>
</evidence>
<keyword evidence="6" id="KW-0520">NAD</keyword>
<evidence type="ECO:0000256" key="4">
    <source>
        <dbReference type="ARBA" id="ARBA00022801"/>
    </source>
</evidence>
<dbReference type="PROSITE" id="PS50104">
    <property type="entry name" value="TIR"/>
    <property type="match status" value="1"/>
</dbReference>
<dbReference type="PANTHER" id="PTHR11017">
    <property type="entry name" value="LEUCINE-RICH REPEAT-CONTAINING PROTEIN"/>
    <property type="match status" value="1"/>
</dbReference>
<dbReference type="SUPFAM" id="SSF52540">
    <property type="entry name" value="P-loop containing nucleoside triphosphate hydrolases"/>
    <property type="match status" value="1"/>
</dbReference>
<dbReference type="SUPFAM" id="SSF52200">
    <property type="entry name" value="Toll/Interleukin receptor TIR domain"/>
    <property type="match status" value="1"/>
</dbReference>